<proteinExistence type="inferred from homology"/>
<dbReference type="InterPro" id="IPR052558">
    <property type="entry name" value="Siderophore_Hydrolase_D"/>
</dbReference>
<dbReference type="Proteomes" id="UP000430272">
    <property type="component" value="Unassembled WGS sequence"/>
</dbReference>
<dbReference type="Gene3D" id="3.40.50.1820">
    <property type="entry name" value="alpha/beta hydrolase"/>
    <property type="match status" value="1"/>
</dbReference>
<organism evidence="3 4">
    <name type="scientific">Qipengyuania pelagi</name>
    <dbReference type="NCBI Taxonomy" id="994320"/>
    <lineage>
        <taxon>Bacteria</taxon>
        <taxon>Pseudomonadati</taxon>
        <taxon>Pseudomonadota</taxon>
        <taxon>Alphaproteobacteria</taxon>
        <taxon>Sphingomonadales</taxon>
        <taxon>Erythrobacteraceae</taxon>
        <taxon>Qipengyuania</taxon>
    </lineage>
</organism>
<dbReference type="PANTHER" id="PTHR40841:SF2">
    <property type="entry name" value="SIDEROPHORE-DEGRADING ESTERASE (EUROFUNG)"/>
    <property type="match status" value="1"/>
</dbReference>
<keyword evidence="4" id="KW-1185">Reference proteome</keyword>
<name>A0A844YAZ0_9SPHN</name>
<accession>A0A844YAZ0</accession>
<dbReference type="Pfam" id="PF00756">
    <property type="entry name" value="Esterase"/>
    <property type="match status" value="1"/>
</dbReference>
<sequence>MIYSATPVYGHDVIESEPLTIGTSYLVETHDAERKVYLVTPQGYDQDEQVYPIVIMLDAGLKQDFFLTLGLERWNQMWQRSAPAIFVGVETVDRQRELLPPTSTPDEQERYPTAGESDAFREWLSSEILPMIRTQYRDDGRAFLMGESAAGHFVVETWVNTPDLFDGYAALSPSLQWNGQHLSRQFAEMAETDRPPLFISLANEGGETEEGIARLVANTHTDMCYSDRRNDLVHANTLHGLLPEALQYLLPTKADWLEEYGLTLRCEEKLGETGAD</sequence>
<dbReference type="InterPro" id="IPR029058">
    <property type="entry name" value="AB_hydrolase_fold"/>
</dbReference>
<dbReference type="AlphaFoldDB" id="A0A844YAZ0"/>
<reference evidence="3 4" key="1">
    <citation type="submission" date="2019-12" db="EMBL/GenBank/DDBJ databases">
        <title>Genomic-based taxomic classification of the family Erythrobacteraceae.</title>
        <authorList>
            <person name="Xu L."/>
        </authorList>
    </citation>
    <scope>NUCLEOTIDE SEQUENCE [LARGE SCALE GENOMIC DNA]</scope>
    <source>
        <strain evidence="3 4">JCM 17468</strain>
    </source>
</reference>
<dbReference type="GO" id="GO:0016788">
    <property type="term" value="F:hydrolase activity, acting on ester bonds"/>
    <property type="evidence" value="ECO:0007669"/>
    <property type="project" value="TreeGrafter"/>
</dbReference>
<protein>
    <submittedName>
        <fullName evidence="3">Alpha/beta hydrolase</fullName>
    </submittedName>
</protein>
<dbReference type="EMBL" id="WTYD01000001">
    <property type="protein sequence ID" value="MXO54158.1"/>
    <property type="molecule type" value="Genomic_DNA"/>
</dbReference>
<evidence type="ECO:0000313" key="3">
    <source>
        <dbReference type="EMBL" id="MXO54158.1"/>
    </source>
</evidence>
<keyword evidence="2 3" id="KW-0378">Hydrolase</keyword>
<dbReference type="PANTHER" id="PTHR40841">
    <property type="entry name" value="SIDEROPHORE TRIACETYLFUSARININE C ESTERASE"/>
    <property type="match status" value="1"/>
</dbReference>
<comment type="caution">
    <text evidence="3">The sequence shown here is derived from an EMBL/GenBank/DDBJ whole genome shotgun (WGS) entry which is preliminary data.</text>
</comment>
<dbReference type="OrthoDB" id="5523653at2"/>
<comment type="similarity">
    <text evidence="1">Belongs to the esterase D family.</text>
</comment>
<dbReference type="SUPFAM" id="SSF53474">
    <property type="entry name" value="alpha/beta-Hydrolases"/>
    <property type="match status" value="1"/>
</dbReference>
<evidence type="ECO:0000256" key="2">
    <source>
        <dbReference type="ARBA" id="ARBA00022801"/>
    </source>
</evidence>
<dbReference type="InterPro" id="IPR000801">
    <property type="entry name" value="Esterase-like"/>
</dbReference>
<evidence type="ECO:0000313" key="4">
    <source>
        <dbReference type="Proteomes" id="UP000430272"/>
    </source>
</evidence>
<gene>
    <name evidence="3" type="ORF">GRI47_09090</name>
</gene>
<evidence type="ECO:0000256" key="1">
    <source>
        <dbReference type="ARBA" id="ARBA00005622"/>
    </source>
</evidence>